<feature type="compositionally biased region" description="Polar residues" evidence="1">
    <location>
        <begin position="14"/>
        <end position="24"/>
    </location>
</feature>
<feature type="region of interest" description="Disordered" evidence="1">
    <location>
        <begin position="57"/>
        <end position="83"/>
    </location>
</feature>
<dbReference type="Proteomes" id="UP001620645">
    <property type="component" value="Unassembled WGS sequence"/>
</dbReference>
<reference evidence="2 3" key="1">
    <citation type="submission" date="2024-10" db="EMBL/GenBank/DDBJ databases">
        <authorList>
            <person name="Kim D."/>
        </authorList>
    </citation>
    <scope>NUCLEOTIDE SEQUENCE [LARGE SCALE GENOMIC DNA]</scope>
    <source>
        <strain evidence="2">Taebaek</strain>
    </source>
</reference>
<proteinExistence type="predicted"/>
<feature type="region of interest" description="Disordered" evidence="1">
    <location>
        <begin position="113"/>
        <end position="141"/>
    </location>
</feature>
<evidence type="ECO:0000313" key="2">
    <source>
        <dbReference type="EMBL" id="KAL3068646.1"/>
    </source>
</evidence>
<dbReference type="AlphaFoldDB" id="A0ABD2HQG3"/>
<comment type="caution">
    <text evidence="2">The sequence shown here is derived from an EMBL/GenBank/DDBJ whole genome shotgun (WGS) entry which is preliminary data.</text>
</comment>
<gene>
    <name evidence="2" type="ORF">niasHS_016750</name>
</gene>
<keyword evidence="3" id="KW-1185">Reference proteome</keyword>
<sequence length="141" mass="15727">MQQGGEKTPKKEINSQSKSTSQGKALQKSPAGLTFVDPKELTMSQYKRTVFPAAERPKGFSQFSSQPNEKKAQPKPWSKAALGLRDSFDEADDSAFIGIDQKEQEVQFQYECKSWSKRSRGQKDSFDDGDDSAFYGPSTSK</sequence>
<dbReference type="EMBL" id="JBICCN010000442">
    <property type="protein sequence ID" value="KAL3068646.1"/>
    <property type="molecule type" value="Genomic_DNA"/>
</dbReference>
<organism evidence="2 3">
    <name type="scientific">Heterodera schachtii</name>
    <name type="common">Sugarbeet cyst nematode worm</name>
    <name type="synonym">Tylenchus schachtii</name>
    <dbReference type="NCBI Taxonomy" id="97005"/>
    <lineage>
        <taxon>Eukaryota</taxon>
        <taxon>Metazoa</taxon>
        <taxon>Ecdysozoa</taxon>
        <taxon>Nematoda</taxon>
        <taxon>Chromadorea</taxon>
        <taxon>Rhabditida</taxon>
        <taxon>Tylenchina</taxon>
        <taxon>Tylenchomorpha</taxon>
        <taxon>Tylenchoidea</taxon>
        <taxon>Heteroderidae</taxon>
        <taxon>Heteroderinae</taxon>
        <taxon>Heterodera</taxon>
    </lineage>
</organism>
<name>A0ABD2HQG3_HETSC</name>
<evidence type="ECO:0000313" key="3">
    <source>
        <dbReference type="Proteomes" id="UP001620645"/>
    </source>
</evidence>
<feature type="region of interest" description="Disordered" evidence="1">
    <location>
        <begin position="1"/>
        <end position="39"/>
    </location>
</feature>
<accession>A0ABD2HQG3</accession>
<protein>
    <submittedName>
        <fullName evidence="2">Uncharacterized protein</fullName>
    </submittedName>
</protein>
<evidence type="ECO:0000256" key="1">
    <source>
        <dbReference type="SAM" id="MobiDB-lite"/>
    </source>
</evidence>